<dbReference type="Pfam" id="PF00011">
    <property type="entry name" value="HSP20"/>
    <property type="match status" value="1"/>
</dbReference>
<evidence type="ECO:0000256" key="1">
    <source>
        <dbReference type="ARBA" id="ARBA00023016"/>
    </source>
</evidence>
<reference evidence="5" key="1">
    <citation type="journal article" date="1990" name="Genome">
        <title>Characterization of expressed meiotic prophase repeat transcript clones of Lilium: meiosis-specific expression, relatedness, and affinities to small heat shock protein genes.</title>
        <authorList>
            <person name="Bouchard R.A."/>
        </authorList>
    </citation>
    <scope>NUCLEOTIDE SEQUENCE</scope>
</reference>
<organism evidence="5">
    <name type="scientific">Lilium sp</name>
    <dbReference type="NCBI Taxonomy" id="34192"/>
    <lineage>
        <taxon>Eukaryota</taxon>
        <taxon>Viridiplantae</taxon>
        <taxon>Streptophyta</taxon>
        <taxon>Embryophyta</taxon>
        <taxon>Tracheophyta</taxon>
        <taxon>Spermatophyta</taxon>
        <taxon>Magnoliopsida</taxon>
        <taxon>Liliopsida</taxon>
        <taxon>Liliales</taxon>
        <taxon>Liliaceae</taxon>
        <taxon>Lilium</taxon>
    </lineage>
</organism>
<dbReference type="AlphaFoldDB" id="Q7M1N8"/>
<comment type="similarity">
    <text evidence="2 3">Belongs to the small heat shock protein (HSP20) family.</text>
</comment>
<dbReference type="InterPro" id="IPR031107">
    <property type="entry name" value="Small_HSP"/>
</dbReference>
<accession>Q7M1N8</accession>
<dbReference type="Gene3D" id="2.60.40.790">
    <property type="match status" value="1"/>
</dbReference>
<dbReference type="InterPro" id="IPR008978">
    <property type="entry name" value="HSP20-like_chaperone"/>
</dbReference>
<name>Q7M1N8_9LILI</name>
<dbReference type="PANTHER" id="PTHR11527">
    <property type="entry name" value="HEAT-SHOCK PROTEIN 20 FAMILY MEMBER"/>
    <property type="match status" value="1"/>
</dbReference>
<sequence>FLRSISMGSKLTREEYNTLLAAFHKLMVRLEVASVPKDATPADIKNLPDAYLYFIDMPGVRTGEIKVEVEDDSDLVISGGRKREEEEKYQIMERWTGRRMRKFELPKNADTKAVSAVWKNGVLAVTVGKLLAWEVAGLFFNIERLPVPLPTKTKSIEVKIA</sequence>
<feature type="non-terminal residue" evidence="5">
    <location>
        <position position="161"/>
    </location>
</feature>
<dbReference type="PIR" id="A61054">
    <property type="entry name" value="A61054"/>
</dbReference>
<feature type="non-terminal residue" evidence="5">
    <location>
        <position position="1"/>
    </location>
</feature>
<feature type="domain" description="SHSP" evidence="4">
    <location>
        <begin position="33"/>
        <end position="150"/>
    </location>
</feature>
<evidence type="ECO:0000256" key="3">
    <source>
        <dbReference type="RuleBase" id="RU003616"/>
    </source>
</evidence>
<evidence type="ECO:0000256" key="2">
    <source>
        <dbReference type="PROSITE-ProRule" id="PRU00285"/>
    </source>
</evidence>
<dbReference type="InterPro" id="IPR002068">
    <property type="entry name" value="A-crystallin/Hsp20_dom"/>
</dbReference>
<proteinExistence type="inferred from homology"/>
<evidence type="ECO:0000313" key="5">
    <source>
        <dbReference type="PIR" id="A61054"/>
    </source>
</evidence>
<keyword evidence="1" id="KW-0346">Stress response</keyword>
<protein>
    <submittedName>
        <fullName evidence="5">Expressed meiotic prophase repeat protein 6</fullName>
    </submittedName>
</protein>
<dbReference type="SUPFAM" id="SSF49764">
    <property type="entry name" value="HSP20-like chaperones"/>
    <property type="match status" value="1"/>
</dbReference>
<dbReference type="PROSITE" id="PS01031">
    <property type="entry name" value="SHSP"/>
    <property type="match status" value="1"/>
</dbReference>
<evidence type="ECO:0000259" key="4">
    <source>
        <dbReference type="PROSITE" id="PS01031"/>
    </source>
</evidence>